<reference evidence="9 10" key="1">
    <citation type="submission" date="2019-06" db="EMBL/GenBank/DDBJ databases">
        <title>Sequencing the genomes of 1000 actinobacteria strains.</title>
        <authorList>
            <person name="Klenk H.-P."/>
        </authorList>
    </citation>
    <scope>NUCLEOTIDE SEQUENCE [LARGE SCALE GENOMIC DNA]</scope>
    <source>
        <strain evidence="9 10">DSM 45301</strain>
    </source>
</reference>
<dbReference type="GO" id="GO:0005886">
    <property type="term" value="C:plasma membrane"/>
    <property type="evidence" value="ECO:0007669"/>
    <property type="project" value="UniProtKB-SubCell"/>
</dbReference>
<evidence type="ECO:0000256" key="3">
    <source>
        <dbReference type="ARBA" id="ARBA00022475"/>
    </source>
</evidence>
<dbReference type="CDD" id="cd06261">
    <property type="entry name" value="TM_PBP2"/>
    <property type="match status" value="1"/>
</dbReference>
<dbReference type="PANTHER" id="PTHR30151">
    <property type="entry name" value="ALKANE SULFONATE ABC TRANSPORTER-RELATED, MEMBRANE SUBUNIT"/>
    <property type="match status" value="1"/>
</dbReference>
<keyword evidence="2 7" id="KW-0813">Transport</keyword>
<feature type="transmembrane region" description="Helical" evidence="7">
    <location>
        <begin position="141"/>
        <end position="161"/>
    </location>
</feature>
<dbReference type="Gene3D" id="1.10.3720.10">
    <property type="entry name" value="MetI-like"/>
    <property type="match status" value="1"/>
</dbReference>
<feature type="transmembrane region" description="Helical" evidence="7">
    <location>
        <begin position="22"/>
        <end position="43"/>
    </location>
</feature>
<name>A0A543DNV5_9PSEU</name>
<evidence type="ECO:0000256" key="4">
    <source>
        <dbReference type="ARBA" id="ARBA00022692"/>
    </source>
</evidence>
<keyword evidence="5 7" id="KW-1133">Transmembrane helix</keyword>
<feature type="transmembrane region" description="Helical" evidence="7">
    <location>
        <begin position="200"/>
        <end position="223"/>
    </location>
</feature>
<evidence type="ECO:0000256" key="2">
    <source>
        <dbReference type="ARBA" id="ARBA00022448"/>
    </source>
</evidence>
<organism evidence="9 10">
    <name type="scientific">Pseudonocardia kunmingensis</name>
    <dbReference type="NCBI Taxonomy" id="630975"/>
    <lineage>
        <taxon>Bacteria</taxon>
        <taxon>Bacillati</taxon>
        <taxon>Actinomycetota</taxon>
        <taxon>Actinomycetes</taxon>
        <taxon>Pseudonocardiales</taxon>
        <taxon>Pseudonocardiaceae</taxon>
        <taxon>Pseudonocardia</taxon>
    </lineage>
</organism>
<comment type="caution">
    <text evidence="9">The sequence shown here is derived from an EMBL/GenBank/DDBJ whole genome shotgun (WGS) entry which is preliminary data.</text>
</comment>
<dbReference type="InterPro" id="IPR000515">
    <property type="entry name" value="MetI-like"/>
</dbReference>
<accession>A0A543DNV5</accession>
<dbReference type="GO" id="GO:0055085">
    <property type="term" value="P:transmembrane transport"/>
    <property type="evidence" value="ECO:0007669"/>
    <property type="project" value="InterPro"/>
</dbReference>
<keyword evidence="6 7" id="KW-0472">Membrane</keyword>
<gene>
    <name evidence="9" type="ORF">FB558_3548</name>
</gene>
<sequence length="263" mass="27630">MTTTETGIAAPPAPRPTASRSAWRLSVARAAVPVAALACWYALDPFSELVPSPTDTLGRLYGGFAEGWIYPGLAATGSAVLSGFVLGTVLAFPLGYLMGRSRTLTAIFEPLVAGTFAVPRVILYPILLAVFGVGLEAEMTMVAISAFFPVLMSTAAAVRAVSGSLLKLGRSLNASRLQLATKIVIPEAAPSIMVGIRIGFSIAFIAAIIAELFAAKAGLGLMISQAFAVLDLPRMYAIVLLVMLAAFLGNMLLWWAEGRLRRG</sequence>
<evidence type="ECO:0000313" key="9">
    <source>
        <dbReference type="EMBL" id="TQM11017.1"/>
    </source>
</evidence>
<evidence type="ECO:0000256" key="6">
    <source>
        <dbReference type="ARBA" id="ARBA00023136"/>
    </source>
</evidence>
<dbReference type="SUPFAM" id="SSF161098">
    <property type="entry name" value="MetI-like"/>
    <property type="match status" value="1"/>
</dbReference>
<protein>
    <submittedName>
        <fullName evidence="9">NitT/TauT family transport system permease protein</fullName>
    </submittedName>
</protein>
<dbReference type="AlphaFoldDB" id="A0A543DNV5"/>
<dbReference type="EMBL" id="VFPA01000002">
    <property type="protein sequence ID" value="TQM11017.1"/>
    <property type="molecule type" value="Genomic_DNA"/>
</dbReference>
<dbReference type="PANTHER" id="PTHR30151:SF16">
    <property type="entry name" value="ABC TRANSPORTER PERMEASE PROTEIN"/>
    <property type="match status" value="1"/>
</dbReference>
<dbReference type="Proteomes" id="UP000315677">
    <property type="component" value="Unassembled WGS sequence"/>
</dbReference>
<feature type="transmembrane region" description="Helical" evidence="7">
    <location>
        <begin position="235"/>
        <end position="256"/>
    </location>
</feature>
<evidence type="ECO:0000313" key="10">
    <source>
        <dbReference type="Proteomes" id="UP000315677"/>
    </source>
</evidence>
<dbReference type="PROSITE" id="PS50928">
    <property type="entry name" value="ABC_TM1"/>
    <property type="match status" value="1"/>
</dbReference>
<evidence type="ECO:0000256" key="7">
    <source>
        <dbReference type="RuleBase" id="RU363032"/>
    </source>
</evidence>
<feature type="transmembrane region" description="Helical" evidence="7">
    <location>
        <begin position="111"/>
        <end position="135"/>
    </location>
</feature>
<proteinExistence type="inferred from homology"/>
<evidence type="ECO:0000256" key="5">
    <source>
        <dbReference type="ARBA" id="ARBA00022989"/>
    </source>
</evidence>
<keyword evidence="3" id="KW-1003">Cell membrane</keyword>
<evidence type="ECO:0000259" key="8">
    <source>
        <dbReference type="PROSITE" id="PS50928"/>
    </source>
</evidence>
<keyword evidence="4 7" id="KW-0812">Transmembrane</keyword>
<comment type="subcellular location">
    <subcellularLocation>
        <location evidence="1 7">Cell membrane</location>
        <topology evidence="1 7">Multi-pass membrane protein</topology>
    </subcellularLocation>
</comment>
<feature type="domain" description="ABC transmembrane type-1" evidence="8">
    <location>
        <begin position="73"/>
        <end position="253"/>
    </location>
</feature>
<dbReference type="OrthoDB" id="3173654at2"/>
<dbReference type="Pfam" id="PF00528">
    <property type="entry name" value="BPD_transp_1"/>
    <property type="match status" value="1"/>
</dbReference>
<evidence type="ECO:0000256" key="1">
    <source>
        <dbReference type="ARBA" id="ARBA00004651"/>
    </source>
</evidence>
<dbReference type="RefSeq" id="WP_142054809.1">
    <property type="nucleotide sequence ID" value="NZ_VFPA01000002.1"/>
</dbReference>
<comment type="similarity">
    <text evidence="7">Belongs to the binding-protein-dependent transport system permease family.</text>
</comment>
<dbReference type="InterPro" id="IPR035906">
    <property type="entry name" value="MetI-like_sf"/>
</dbReference>
<keyword evidence="10" id="KW-1185">Reference proteome</keyword>
<feature type="transmembrane region" description="Helical" evidence="7">
    <location>
        <begin position="68"/>
        <end position="99"/>
    </location>
</feature>